<dbReference type="EMBL" id="LQZQ01000051">
    <property type="protein sequence ID" value="KYG71309.1"/>
    <property type="molecule type" value="Genomic_DNA"/>
</dbReference>
<dbReference type="PANTHER" id="PTHR14969">
    <property type="entry name" value="SPHINGOSINE-1-PHOSPHATE PHOSPHOHYDROLASE"/>
    <property type="match status" value="1"/>
</dbReference>
<feature type="transmembrane region" description="Helical" evidence="1">
    <location>
        <begin position="159"/>
        <end position="177"/>
    </location>
</feature>
<gene>
    <name evidence="3" type="ORF">MB14_11060</name>
</gene>
<sequence>MIDQLEQWDKALFRVINEAHNGFGDFIMTWASNKFIWIPLYVVLLYWLFKYKKNYGWMALSLGLLILISDQTASGLLKPWIARLRPCHDPEIMDWVHTPDGCGGRYGFASSHASNMFALAFFCWFCLKDKLKYIWLLLPWAALIAYSRVYLGVHFPGDVITGALIGLIAGYICFRLFTFASTKKQKG</sequence>
<evidence type="ECO:0000313" key="4">
    <source>
        <dbReference type="Proteomes" id="UP000075583"/>
    </source>
</evidence>
<evidence type="ECO:0000313" key="3">
    <source>
        <dbReference type="EMBL" id="KYG71309.1"/>
    </source>
</evidence>
<organism evidence="3 4">
    <name type="scientific">Roseivirga ehrenbergii (strain DSM 102268 / JCM 13514 / KCTC 12282 / NCIMB 14502 / KMM 6017)</name>
    <dbReference type="NCBI Taxonomy" id="279360"/>
    <lineage>
        <taxon>Bacteria</taxon>
        <taxon>Pseudomonadati</taxon>
        <taxon>Bacteroidota</taxon>
        <taxon>Cytophagia</taxon>
        <taxon>Cytophagales</taxon>
        <taxon>Roseivirgaceae</taxon>
        <taxon>Roseivirga</taxon>
    </lineage>
</organism>
<dbReference type="InterPro" id="IPR000326">
    <property type="entry name" value="PAP2/HPO"/>
</dbReference>
<dbReference type="RefSeq" id="WP_062593953.1">
    <property type="nucleotide sequence ID" value="NZ_LQZQ01000051.1"/>
</dbReference>
<dbReference type="STRING" id="279360.MB14_11060"/>
<comment type="caution">
    <text evidence="3">The sequence shown here is derived from an EMBL/GenBank/DDBJ whole genome shotgun (WGS) entry which is preliminary data.</text>
</comment>
<dbReference type="PANTHER" id="PTHR14969:SF13">
    <property type="entry name" value="AT30094P"/>
    <property type="match status" value="1"/>
</dbReference>
<reference evidence="3" key="1">
    <citation type="submission" date="2016-01" db="EMBL/GenBank/DDBJ databases">
        <title>Genome sequencing of Roseivirga ehrenbergii KMM 6017.</title>
        <authorList>
            <person name="Selvaratnam C."/>
            <person name="Thevarajoo S."/>
            <person name="Goh K.M."/>
            <person name="Ee R."/>
            <person name="Chan K.-G."/>
            <person name="Chong C.S."/>
        </authorList>
    </citation>
    <scope>NUCLEOTIDE SEQUENCE [LARGE SCALE GENOMIC DNA]</scope>
    <source>
        <strain evidence="3">KMM 6017</strain>
    </source>
</reference>
<keyword evidence="4" id="KW-1185">Reference proteome</keyword>
<keyword evidence="1" id="KW-1133">Transmembrane helix</keyword>
<feature type="transmembrane region" description="Helical" evidence="1">
    <location>
        <begin position="106"/>
        <end position="127"/>
    </location>
</feature>
<dbReference type="Pfam" id="PF01569">
    <property type="entry name" value="PAP2"/>
    <property type="match status" value="1"/>
</dbReference>
<dbReference type="InterPro" id="IPR036938">
    <property type="entry name" value="PAP2/HPO_sf"/>
</dbReference>
<dbReference type="Proteomes" id="UP000075583">
    <property type="component" value="Unassembled WGS sequence"/>
</dbReference>
<name>A0A150WXU9_ROSEK</name>
<evidence type="ECO:0000256" key="1">
    <source>
        <dbReference type="SAM" id="Phobius"/>
    </source>
</evidence>
<dbReference type="AlphaFoldDB" id="A0A150WXU9"/>
<feature type="domain" description="Phosphatidic acid phosphatase type 2/haloperoxidase" evidence="2">
    <location>
        <begin position="59"/>
        <end position="174"/>
    </location>
</feature>
<accession>A0A150WXU9</accession>
<keyword evidence="1" id="KW-0472">Membrane</keyword>
<protein>
    <recommendedName>
        <fullName evidence="2">Phosphatidic acid phosphatase type 2/haloperoxidase domain-containing protein</fullName>
    </recommendedName>
</protein>
<feature type="transmembrane region" description="Helical" evidence="1">
    <location>
        <begin position="55"/>
        <end position="76"/>
    </location>
</feature>
<dbReference type="SMART" id="SM00014">
    <property type="entry name" value="acidPPc"/>
    <property type="match status" value="1"/>
</dbReference>
<dbReference type="SUPFAM" id="SSF48317">
    <property type="entry name" value="Acid phosphatase/Vanadium-dependent haloperoxidase"/>
    <property type="match status" value="1"/>
</dbReference>
<dbReference type="Gene3D" id="1.20.144.10">
    <property type="entry name" value="Phosphatidic acid phosphatase type 2/haloperoxidase"/>
    <property type="match status" value="1"/>
</dbReference>
<dbReference type="CDD" id="cd03395">
    <property type="entry name" value="PAP2_like_4"/>
    <property type="match status" value="1"/>
</dbReference>
<feature type="transmembrane region" description="Helical" evidence="1">
    <location>
        <begin position="134"/>
        <end position="153"/>
    </location>
</feature>
<dbReference type="OrthoDB" id="9789113at2"/>
<proteinExistence type="predicted"/>
<keyword evidence="1" id="KW-0812">Transmembrane</keyword>
<dbReference type="GO" id="GO:0042392">
    <property type="term" value="F:sphingosine-1-phosphate phosphatase activity"/>
    <property type="evidence" value="ECO:0007669"/>
    <property type="project" value="TreeGrafter"/>
</dbReference>
<feature type="transmembrane region" description="Helical" evidence="1">
    <location>
        <begin position="27"/>
        <end position="48"/>
    </location>
</feature>
<evidence type="ECO:0000259" key="2">
    <source>
        <dbReference type="SMART" id="SM00014"/>
    </source>
</evidence>